<dbReference type="EMBL" id="JADFTS010000001">
    <property type="protein sequence ID" value="KAF9625419.1"/>
    <property type="molecule type" value="Genomic_DNA"/>
</dbReference>
<dbReference type="InterPro" id="IPR044823">
    <property type="entry name" value="ASIL1/2-like"/>
</dbReference>
<feature type="domain" description="Myb-like" evidence="2">
    <location>
        <begin position="27"/>
        <end position="87"/>
    </location>
</feature>
<dbReference type="AlphaFoldDB" id="A0A835MFP4"/>
<comment type="caution">
    <text evidence="3">The sequence shown here is derived from an EMBL/GenBank/DDBJ whole genome shotgun (WGS) entry which is preliminary data.</text>
</comment>
<reference evidence="3 4" key="1">
    <citation type="submission" date="2020-10" db="EMBL/GenBank/DDBJ databases">
        <title>The Coptis chinensis genome and diversification of protoberbering-type alkaloids.</title>
        <authorList>
            <person name="Wang B."/>
            <person name="Shu S."/>
            <person name="Song C."/>
            <person name="Liu Y."/>
        </authorList>
    </citation>
    <scope>NUCLEOTIDE SEQUENCE [LARGE SCALE GENOMIC DNA]</scope>
    <source>
        <strain evidence="3">HL-2020</strain>
        <tissue evidence="3">Leaf</tissue>
    </source>
</reference>
<dbReference type="PANTHER" id="PTHR31307">
    <property type="entry name" value="TRIHELIX TRANSCRIPTION FACTOR ASIL2"/>
    <property type="match status" value="1"/>
</dbReference>
<accession>A0A835MFP4</accession>
<dbReference type="SMART" id="SM00595">
    <property type="entry name" value="MADF"/>
    <property type="match status" value="1"/>
</dbReference>
<evidence type="ECO:0000256" key="1">
    <source>
        <dbReference type="SAM" id="MobiDB-lite"/>
    </source>
</evidence>
<feature type="compositionally biased region" description="Acidic residues" evidence="1">
    <location>
        <begin position="141"/>
        <end position="167"/>
    </location>
</feature>
<gene>
    <name evidence="3" type="ORF">IFM89_022577</name>
</gene>
<protein>
    <recommendedName>
        <fullName evidence="2">Myb-like domain-containing protein</fullName>
    </recommendedName>
</protein>
<feature type="region of interest" description="Disordered" evidence="1">
    <location>
        <begin position="123"/>
        <end position="211"/>
    </location>
</feature>
<sequence>MSQPIQSPAPSPSPTPKPPRRVPPPCWTHDETLALIESYHEKWYILRRGNLKAVHWQEVADSVARRCRFTIPTKTSIQCRHKIEKLRKRYRTEKQRLSSLPNNNKFSSSWVFFKKMDNMEKGPLSTTAEAAPAVKVKDEDGRDEGEEDEDEDDDENENEEENEDEDYNNTPHHQQTNFHRSVSNGSGSGSGTGTGTLGLGSRVGRERPHLL</sequence>
<name>A0A835MFP4_9MAGN</name>
<dbReference type="InterPro" id="IPR001005">
    <property type="entry name" value="SANT/Myb"/>
</dbReference>
<organism evidence="3 4">
    <name type="scientific">Coptis chinensis</name>
    <dbReference type="NCBI Taxonomy" id="261450"/>
    <lineage>
        <taxon>Eukaryota</taxon>
        <taxon>Viridiplantae</taxon>
        <taxon>Streptophyta</taxon>
        <taxon>Embryophyta</taxon>
        <taxon>Tracheophyta</taxon>
        <taxon>Spermatophyta</taxon>
        <taxon>Magnoliopsida</taxon>
        <taxon>Ranunculales</taxon>
        <taxon>Ranunculaceae</taxon>
        <taxon>Coptidoideae</taxon>
        <taxon>Coptis</taxon>
    </lineage>
</organism>
<dbReference type="Pfam" id="PF13837">
    <property type="entry name" value="Myb_DNA-bind_4"/>
    <property type="match status" value="1"/>
</dbReference>
<feature type="compositionally biased region" description="Pro residues" evidence="1">
    <location>
        <begin position="7"/>
        <end position="24"/>
    </location>
</feature>
<dbReference type="Proteomes" id="UP000631114">
    <property type="component" value="Unassembled WGS sequence"/>
</dbReference>
<evidence type="ECO:0000313" key="4">
    <source>
        <dbReference type="Proteomes" id="UP000631114"/>
    </source>
</evidence>
<dbReference type="FunFam" id="1.10.10.60:FF:000152">
    <property type="entry name" value="Trihelix transcription factor ASIL2"/>
    <property type="match status" value="1"/>
</dbReference>
<feature type="compositionally biased region" description="Gly residues" evidence="1">
    <location>
        <begin position="186"/>
        <end position="198"/>
    </location>
</feature>
<dbReference type="PANTHER" id="PTHR31307:SF49">
    <property type="entry name" value="ALCOHOL DEHYDROGENASE TRANSCRIPTION FACTOR MYB_SANT-LIKE FAMILY PROTEIN"/>
    <property type="match status" value="1"/>
</dbReference>
<proteinExistence type="predicted"/>
<dbReference type="OrthoDB" id="1901794at2759"/>
<evidence type="ECO:0000313" key="3">
    <source>
        <dbReference type="EMBL" id="KAF9625419.1"/>
    </source>
</evidence>
<dbReference type="PROSITE" id="PS50090">
    <property type="entry name" value="MYB_LIKE"/>
    <property type="match status" value="1"/>
</dbReference>
<feature type="region of interest" description="Disordered" evidence="1">
    <location>
        <begin position="1"/>
        <end position="24"/>
    </location>
</feature>
<keyword evidence="4" id="KW-1185">Reference proteome</keyword>
<dbReference type="InterPro" id="IPR044822">
    <property type="entry name" value="Myb_DNA-bind_4"/>
</dbReference>
<dbReference type="Gene3D" id="1.10.10.60">
    <property type="entry name" value="Homeodomain-like"/>
    <property type="match status" value="1"/>
</dbReference>
<evidence type="ECO:0000259" key="2">
    <source>
        <dbReference type="PROSITE" id="PS50090"/>
    </source>
</evidence>
<feature type="compositionally biased region" description="Polar residues" evidence="1">
    <location>
        <begin position="168"/>
        <end position="179"/>
    </location>
</feature>